<dbReference type="InterPro" id="IPR011053">
    <property type="entry name" value="Single_hybrid_motif"/>
</dbReference>
<dbReference type="Gene3D" id="3.30.559.10">
    <property type="entry name" value="Chloramphenicol acetyltransferase-like domain"/>
    <property type="match status" value="1"/>
</dbReference>
<feature type="domain" description="Peripheral subunit-binding (PSBD)" evidence="7">
    <location>
        <begin position="163"/>
        <end position="200"/>
    </location>
</feature>
<dbReference type="PANTHER" id="PTHR23151:SF90">
    <property type="entry name" value="DIHYDROLIPOYLLYSINE-RESIDUE ACETYLTRANSFERASE COMPONENT OF PYRUVATE DEHYDROGENASE COMPLEX, MITOCHONDRIAL-RELATED"/>
    <property type="match status" value="1"/>
</dbReference>
<dbReference type="Proteomes" id="UP000295781">
    <property type="component" value="Chromosome"/>
</dbReference>
<dbReference type="EC" id="2.3.1.-" evidence="4"/>
<dbReference type="AlphaFoldDB" id="A0A4P2Q1D8"/>
<dbReference type="SUPFAM" id="SSF51230">
    <property type="entry name" value="Single hybrid motif"/>
    <property type="match status" value="1"/>
</dbReference>
<dbReference type="EMBL" id="CP012670">
    <property type="protein sequence ID" value="AUX23034.1"/>
    <property type="molecule type" value="Genomic_DNA"/>
</dbReference>
<evidence type="ECO:0000256" key="2">
    <source>
        <dbReference type="ARBA" id="ARBA00007317"/>
    </source>
</evidence>
<dbReference type="InterPro" id="IPR004167">
    <property type="entry name" value="PSBD"/>
</dbReference>
<feature type="region of interest" description="Disordered" evidence="5">
    <location>
        <begin position="87"/>
        <end position="169"/>
    </location>
</feature>
<feature type="domain" description="Lipoyl-binding" evidence="6">
    <location>
        <begin position="2"/>
        <end position="77"/>
    </location>
</feature>
<evidence type="ECO:0000313" key="8">
    <source>
        <dbReference type="EMBL" id="AUX23034.1"/>
    </source>
</evidence>
<dbReference type="Gene3D" id="4.10.320.10">
    <property type="entry name" value="E3-binding domain"/>
    <property type="match status" value="1"/>
</dbReference>
<gene>
    <name evidence="8" type="ORF">SOCEGT47_035520</name>
</gene>
<dbReference type="OrthoDB" id="9805770at2"/>
<dbReference type="GO" id="GO:0006086">
    <property type="term" value="P:pyruvate decarboxylation to acetyl-CoA"/>
    <property type="evidence" value="ECO:0007669"/>
    <property type="project" value="InterPro"/>
</dbReference>
<dbReference type="GO" id="GO:0045254">
    <property type="term" value="C:pyruvate dehydrogenase complex"/>
    <property type="evidence" value="ECO:0007669"/>
    <property type="project" value="InterPro"/>
</dbReference>
<accession>A0A4P2Q1D8</accession>
<comment type="cofactor">
    <cofactor evidence="1 4">
        <name>(R)-lipoate</name>
        <dbReference type="ChEBI" id="CHEBI:83088"/>
    </cofactor>
</comment>
<dbReference type="PROSITE" id="PS50968">
    <property type="entry name" value="BIOTINYL_LIPOYL"/>
    <property type="match status" value="1"/>
</dbReference>
<keyword evidence="4" id="KW-0012">Acyltransferase</keyword>
<dbReference type="Pfam" id="PF02817">
    <property type="entry name" value="E3_binding"/>
    <property type="match status" value="1"/>
</dbReference>
<dbReference type="InterPro" id="IPR036625">
    <property type="entry name" value="E3-bd_dom_sf"/>
</dbReference>
<evidence type="ECO:0000256" key="3">
    <source>
        <dbReference type="ARBA" id="ARBA00022823"/>
    </source>
</evidence>
<reference evidence="8 9" key="1">
    <citation type="submission" date="2015-09" db="EMBL/GenBank/DDBJ databases">
        <title>Sorangium comparison.</title>
        <authorList>
            <person name="Zaburannyi N."/>
            <person name="Bunk B."/>
            <person name="Overmann J."/>
            <person name="Mueller R."/>
        </authorList>
    </citation>
    <scope>NUCLEOTIDE SEQUENCE [LARGE SCALE GENOMIC DNA]</scope>
    <source>
        <strain evidence="8 9">So ceGT47</strain>
    </source>
</reference>
<evidence type="ECO:0000256" key="4">
    <source>
        <dbReference type="RuleBase" id="RU003423"/>
    </source>
</evidence>
<dbReference type="RefSeq" id="WP_129348104.1">
    <property type="nucleotide sequence ID" value="NZ_CP012670.1"/>
</dbReference>
<evidence type="ECO:0000259" key="6">
    <source>
        <dbReference type="PROSITE" id="PS50968"/>
    </source>
</evidence>
<dbReference type="PROSITE" id="PS51826">
    <property type="entry name" value="PSBD"/>
    <property type="match status" value="1"/>
</dbReference>
<proteinExistence type="inferred from homology"/>
<sequence length="452" mass="47075">MAKVLELPKLSPTMEEGQISAWHKNEGDAIDVDDLLADVETDKATMEYRSFDRGTLLKILVPAGSVVKLGQPVAIIGAPGEDVRGVAAASGGGAPSPAPSAAAPRAEGERAPQPADGGAAPRREARGSEAPGAPTQPAAPPTQPAAPPTQPAAPPASTGGRVKASPYVRKLGRERGLDLRGIEGSGPGGRIVARDLEGLRPAPARAATAAPAEGELAAPEARPLSMMRKAIARRLTESKQTVPHFYLSIDVDADPLHALREQINADLAASAAEGEGPGKVSFNDLLVKACAIALVRVPECNAQFTPDAILVHRRVDISVAVAVPEGLVTPVVRDADRKPVLAIAAEVRELAARARAKKLRPEEMANGTFSISNLGMFGIDDFAAVINPPEGAILAVGQVRREPVVRGEQIVPGRRMGMTLSCDHRVVDGAVGAGFLKVLRQLLEHPTQILLG</sequence>
<comment type="similarity">
    <text evidence="2 4">Belongs to the 2-oxoacid dehydrogenase family.</text>
</comment>
<dbReference type="SUPFAM" id="SSF52777">
    <property type="entry name" value="CoA-dependent acyltransferases"/>
    <property type="match status" value="1"/>
</dbReference>
<dbReference type="InterPro" id="IPR000089">
    <property type="entry name" value="Biotin_lipoyl"/>
</dbReference>
<evidence type="ECO:0000256" key="5">
    <source>
        <dbReference type="SAM" id="MobiDB-lite"/>
    </source>
</evidence>
<dbReference type="SUPFAM" id="SSF47005">
    <property type="entry name" value="Peripheral subunit-binding domain of 2-oxo acid dehydrogenase complex"/>
    <property type="match status" value="1"/>
</dbReference>
<dbReference type="Pfam" id="PF00364">
    <property type="entry name" value="Biotin_lipoyl"/>
    <property type="match status" value="1"/>
</dbReference>
<dbReference type="GO" id="GO:0016746">
    <property type="term" value="F:acyltransferase activity"/>
    <property type="evidence" value="ECO:0007669"/>
    <property type="project" value="UniProtKB-KW"/>
</dbReference>
<organism evidence="8 9">
    <name type="scientific">Sorangium cellulosum</name>
    <name type="common">Polyangium cellulosum</name>
    <dbReference type="NCBI Taxonomy" id="56"/>
    <lineage>
        <taxon>Bacteria</taxon>
        <taxon>Pseudomonadati</taxon>
        <taxon>Myxococcota</taxon>
        <taxon>Polyangia</taxon>
        <taxon>Polyangiales</taxon>
        <taxon>Polyangiaceae</taxon>
        <taxon>Sorangium</taxon>
    </lineage>
</organism>
<keyword evidence="3 4" id="KW-0450">Lipoyl</keyword>
<evidence type="ECO:0000256" key="1">
    <source>
        <dbReference type="ARBA" id="ARBA00001938"/>
    </source>
</evidence>
<dbReference type="InterPro" id="IPR001078">
    <property type="entry name" value="2-oxoacid_DH_actylTfrase"/>
</dbReference>
<dbReference type="Gene3D" id="2.40.50.100">
    <property type="match status" value="1"/>
</dbReference>
<evidence type="ECO:0000313" key="9">
    <source>
        <dbReference type="Proteomes" id="UP000295781"/>
    </source>
</evidence>
<dbReference type="PANTHER" id="PTHR23151">
    <property type="entry name" value="DIHYDROLIPOAMIDE ACETYL/SUCCINYL-TRANSFERASE-RELATED"/>
    <property type="match status" value="1"/>
</dbReference>
<evidence type="ECO:0000259" key="7">
    <source>
        <dbReference type="PROSITE" id="PS51826"/>
    </source>
</evidence>
<dbReference type="InterPro" id="IPR023213">
    <property type="entry name" value="CAT-like_dom_sf"/>
</dbReference>
<feature type="compositionally biased region" description="Pro residues" evidence="5">
    <location>
        <begin position="137"/>
        <end position="154"/>
    </location>
</feature>
<dbReference type="InterPro" id="IPR045257">
    <property type="entry name" value="E2/Pdx1"/>
</dbReference>
<protein>
    <recommendedName>
        <fullName evidence="4">Dihydrolipoamide acetyltransferase component of pyruvate dehydrogenase complex</fullName>
        <ecNumber evidence="4">2.3.1.-</ecNumber>
    </recommendedName>
</protein>
<name>A0A4P2Q1D8_SORCE</name>
<dbReference type="CDD" id="cd06849">
    <property type="entry name" value="lipoyl_domain"/>
    <property type="match status" value="1"/>
</dbReference>
<keyword evidence="4" id="KW-0808">Transferase</keyword>
<dbReference type="Pfam" id="PF00198">
    <property type="entry name" value="2-oxoacid_dh"/>
    <property type="match status" value="1"/>
</dbReference>